<dbReference type="GO" id="GO:0034704">
    <property type="term" value="C:calcium channel complex"/>
    <property type="evidence" value="ECO:0007669"/>
    <property type="project" value="TreeGrafter"/>
</dbReference>
<dbReference type="PANTHER" id="PTHR46399">
    <property type="entry name" value="B30.2/SPRY DOMAIN-CONTAINING PROTEIN"/>
    <property type="match status" value="1"/>
</dbReference>
<dbReference type="GO" id="GO:0030018">
    <property type="term" value="C:Z disc"/>
    <property type="evidence" value="ECO:0007669"/>
    <property type="project" value="TreeGrafter"/>
</dbReference>
<dbReference type="GO" id="GO:0005219">
    <property type="term" value="F:ryanodine-sensitive calcium-release channel activity"/>
    <property type="evidence" value="ECO:0007669"/>
    <property type="project" value="TreeGrafter"/>
</dbReference>
<organism evidence="1 2">
    <name type="scientific">Romanomermis culicivorax</name>
    <name type="common">Nematode worm</name>
    <dbReference type="NCBI Taxonomy" id="13658"/>
    <lineage>
        <taxon>Eukaryota</taxon>
        <taxon>Metazoa</taxon>
        <taxon>Ecdysozoa</taxon>
        <taxon>Nematoda</taxon>
        <taxon>Enoplea</taxon>
        <taxon>Dorylaimia</taxon>
        <taxon>Mermithida</taxon>
        <taxon>Mermithoidea</taxon>
        <taxon>Mermithidae</taxon>
        <taxon>Romanomermis</taxon>
    </lineage>
</organism>
<dbReference type="GO" id="GO:0042383">
    <property type="term" value="C:sarcolemma"/>
    <property type="evidence" value="ECO:0007669"/>
    <property type="project" value="TreeGrafter"/>
</dbReference>
<dbReference type="GO" id="GO:0014808">
    <property type="term" value="P:release of sequestered calcium ion into cytosol by sarcoplasmic reticulum"/>
    <property type="evidence" value="ECO:0007669"/>
    <property type="project" value="TreeGrafter"/>
</dbReference>
<dbReference type="GO" id="GO:0033017">
    <property type="term" value="C:sarcoplasmic reticulum membrane"/>
    <property type="evidence" value="ECO:0007669"/>
    <property type="project" value="TreeGrafter"/>
</dbReference>
<reference evidence="2" key="1">
    <citation type="submission" date="2022-11" db="UniProtKB">
        <authorList>
            <consortium name="WormBaseParasite"/>
        </authorList>
    </citation>
    <scope>IDENTIFICATION</scope>
</reference>
<keyword evidence="1" id="KW-1185">Reference proteome</keyword>
<protein>
    <submittedName>
        <fullName evidence="2">Uncharacterized protein</fullName>
    </submittedName>
</protein>
<dbReference type="WBParaSite" id="nRc.2.0.1.t03978-RA">
    <property type="protein sequence ID" value="nRc.2.0.1.t03978-RA"/>
    <property type="gene ID" value="nRc.2.0.1.g03978"/>
</dbReference>
<dbReference type="InterPro" id="IPR015925">
    <property type="entry name" value="Ryanodine_IP3_receptor"/>
</dbReference>
<evidence type="ECO:0000313" key="1">
    <source>
        <dbReference type="Proteomes" id="UP000887565"/>
    </source>
</evidence>
<dbReference type="AlphaFoldDB" id="A0A915HPU9"/>
<dbReference type="PANTHER" id="PTHR46399:SF8">
    <property type="entry name" value="B30.2_SPRY DOMAIN-CONTAINING PROTEIN"/>
    <property type="match status" value="1"/>
</dbReference>
<dbReference type="GO" id="GO:0005790">
    <property type="term" value="C:smooth endoplasmic reticulum"/>
    <property type="evidence" value="ECO:0007669"/>
    <property type="project" value="TreeGrafter"/>
</dbReference>
<evidence type="ECO:0000313" key="2">
    <source>
        <dbReference type="WBParaSite" id="nRc.2.0.1.t03978-RA"/>
    </source>
</evidence>
<sequence length="63" mass="7242">YTLPLSAILFKSQKKNPQPQCPPRLRVQTCKPYVWSRVPDECLRVSALKLSDIRGWSVLCNDP</sequence>
<proteinExistence type="predicted"/>
<dbReference type="GO" id="GO:0006941">
    <property type="term" value="P:striated muscle contraction"/>
    <property type="evidence" value="ECO:0007669"/>
    <property type="project" value="TreeGrafter"/>
</dbReference>
<dbReference type="Proteomes" id="UP000887565">
    <property type="component" value="Unplaced"/>
</dbReference>
<name>A0A915HPU9_ROMCU</name>
<accession>A0A915HPU9</accession>